<proteinExistence type="predicted"/>
<evidence type="ECO:0000313" key="5">
    <source>
        <dbReference type="Proteomes" id="UP000001056"/>
    </source>
</evidence>
<reference evidence="5" key="1">
    <citation type="journal article" date="2015" name="Genome Announc.">
        <title>Draft genome sequence of the cellulolytic fungus Chaetomium globosum.</title>
        <authorList>
            <person name="Cuomo C.A."/>
            <person name="Untereiner W.A."/>
            <person name="Ma L.-J."/>
            <person name="Grabherr M."/>
            <person name="Birren B.W."/>
        </authorList>
    </citation>
    <scope>NUCLEOTIDE SEQUENCE [LARGE SCALE GENOMIC DNA]</scope>
    <source>
        <strain evidence="5">ATCC 6205 / CBS 148.51 / DSM 1962 / NBRC 6347 / NRRL 1970</strain>
    </source>
</reference>
<dbReference type="RefSeq" id="XP_001225777.1">
    <property type="nucleotide sequence ID" value="XM_001225776.1"/>
</dbReference>
<dbReference type="Pfam" id="PF04185">
    <property type="entry name" value="Phosphoesterase"/>
    <property type="match status" value="1"/>
</dbReference>
<feature type="chain" id="PRO_5004208657" description="Acid phosphatase" evidence="3">
    <location>
        <begin position="20"/>
        <end position="389"/>
    </location>
</feature>
<accession>Q2GV83</accession>
<dbReference type="Proteomes" id="UP000001056">
    <property type="component" value="Unassembled WGS sequence"/>
</dbReference>
<dbReference type="GeneID" id="4394351"/>
<dbReference type="InterPro" id="IPR007312">
    <property type="entry name" value="Phosphoesterase"/>
</dbReference>
<evidence type="ECO:0000256" key="3">
    <source>
        <dbReference type="SAM" id="SignalP"/>
    </source>
</evidence>
<dbReference type="GO" id="GO:0016788">
    <property type="term" value="F:hydrolase activity, acting on ester bonds"/>
    <property type="evidence" value="ECO:0007669"/>
    <property type="project" value="InterPro"/>
</dbReference>
<keyword evidence="1" id="KW-0378">Hydrolase</keyword>
<protein>
    <recommendedName>
        <fullName evidence="6">Acid phosphatase</fullName>
    </recommendedName>
</protein>
<dbReference type="STRING" id="306901.Q2GV83"/>
<keyword evidence="3" id="KW-0732">Signal</keyword>
<dbReference type="PANTHER" id="PTHR31956">
    <property type="entry name" value="NON-SPECIFIC PHOSPHOLIPASE C4-RELATED"/>
    <property type="match status" value="1"/>
</dbReference>
<dbReference type="GO" id="GO:0009395">
    <property type="term" value="P:phospholipid catabolic process"/>
    <property type="evidence" value="ECO:0007669"/>
    <property type="project" value="TreeGrafter"/>
</dbReference>
<keyword evidence="5" id="KW-1185">Reference proteome</keyword>
<feature type="region of interest" description="Disordered" evidence="2">
    <location>
        <begin position="276"/>
        <end position="303"/>
    </location>
</feature>
<dbReference type="EMBL" id="CH408033">
    <property type="protein sequence ID" value="EAQ86868.1"/>
    <property type="molecule type" value="Genomic_DNA"/>
</dbReference>
<dbReference type="InParanoid" id="Q2GV83"/>
<feature type="signal peptide" evidence="3">
    <location>
        <begin position="1"/>
        <end position="19"/>
    </location>
</feature>
<dbReference type="eggNOG" id="ENOG502QSRP">
    <property type="taxonomic scope" value="Eukaryota"/>
</dbReference>
<feature type="region of interest" description="Disordered" evidence="2">
    <location>
        <begin position="329"/>
        <end position="348"/>
    </location>
</feature>
<dbReference type="HOGENOM" id="CLU_709798_0_0_1"/>
<name>Q2GV83_CHAGB</name>
<dbReference type="PANTHER" id="PTHR31956:SF15">
    <property type="entry name" value="ACID PHOSPHATASE PHOA"/>
    <property type="match status" value="1"/>
</dbReference>
<dbReference type="OrthoDB" id="5135119at2759"/>
<gene>
    <name evidence="4" type="ORF">CHGG_08121</name>
</gene>
<dbReference type="VEuPathDB" id="FungiDB:CHGG_08121"/>
<evidence type="ECO:0000256" key="1">
    <source>
        <dbReference type="ARBA" id="ARBA00022801"/>
    </source>
</evidence>
<organism evidence="4 5">
    <name type="scientific">Chaetomium globosum (strain ATCC 6205 / CBS 148.51 / DSM 1962 / NBRC 6347 / NRRL 1970)</name>
    <name type="common">Soil fungus</name>
    <dbReference type="NCBI Taxonomy" id="306901"/>
    <lineage>
        <taxon>Eukaryota</taxon>
        <taxon>Fungi</taxon>
        <taxon>Dikarya</taxon>
        <taxon>Ascomycota</taxon>
        <taxon>Pezizomycotina</taxon>
        <taxon>Sordariomycetes</taxon>
        <taxon>Sordariomycetidae</taxon>
        <taxon>Sordariales</taxon>
        <taxon>Chaetomiaceae</taxon>
        <taxon>Chaetomium</taxon>
    </lineage>
</organism>
<sequence>MQRFISSLLLVAYVGIVSGAAELTRGKVFDRFITIWLENQDYAKVVVDSSIADLKRQGILLTRYYAHTHPSQPELLRCHPPATTSATITTTGFRLPENVATVVDLARRTRTWDYVRKHNPFVTYDSVTNQGERLLRLESFDDFQRAFAAKQVPQFVFMTPNMMNDGHNTTLDFATKWSHKFLQPLLADKAFNERTLISLTYDESETYTEPNHIVTLLLGSAIPPALKGSQDDTFYTHYSMLSTLQANWGLHNLGRYDVGANVFKLVADKVGYTANKDPENLPTNRFRKGQLPPETMPHDGASSGAVAEPMVVDAGAAGLEQSRHHALANLSDKPPTAPRNNDETAATQVRTGEDIYEEKIRHFVVKVTKTNNYWAGEAERVPAGGRAGK</sequence>
<evidence type="ECO:0000313" key="4">
    <source>
        <dbReference type="EMBL" id="EAQ86868.1"/>
    </source>
</evidence>
<dbReference type="InterPro" id="IPR017850">
    <property type="entry name" value="Alkaline_phosphatase_core_sf"/>
</dbReference>
<dbReference type="AlphaFoldDB" id="Q2GV83"/>
<evidence type="ECO:0000256" key="2">
    <source>
        <dbReference type="SAM" id="MobiDB-lite"/>
    </source>
</evidence>
<evidence type="ECO:0008006" key="6">
    <source>
        <dbReference type="Google" id="ProtNLM"/>
    </source>
</evidence>
<dbReference type="Gene3D" id="3.40.720.10">
    <property type="entry name" value="Alkaline Phosphatase, subunit A"/>
    <property type="match status" value="1"/>
</dbReference>